<dbReference type="InterPro" id="IPR023614">
    <property type="entry name" value="Porin_dom_sf"/>
</dbReference>
<evidence type="ECO:0008006" key="4">
    <source>
        <dbReference type="Google" id="ProtNLM"/>
    </source>
</evidence>
<dbReference type="Pfam" id="PF07396">
    <property type="entry name" value="Porin_O_P"/>
    <property type="match status" value="1"/>
</dbReference>
<dbReference type="Gene3D" id="2.40.160.10">
    <property type="entry name" value="Porin"/>
    <property type="match status" value="1"/>
</dbReference>
<evidence type="ECO:0000256" key="1">
    <source>
        <dbReference type="SAM" id="SignalP"/>
    </source>
</evidence>
<evidence type="ECO:0000313" key="3">
    <source>
        <dbReference type="Proteomes" id="UP000218327"/>
    </source>
</evidence>
<name>A0A2A5ATI9_9GAMM</name>
<feature type="chain" id="PRO_5012246775" description="Porin" evidence="1">
    <location>
        <begin position="28"/>
        <end position="373"/>
    </location>
</feature>
<dbReference type="EMBL" id="NVVJ01000057">
    <property type="protein sequence ID" value="PCJ22565.1"/>
    <property type="molecule type" value="Genomic_DNA"/>
</dbReference>
<gene>
    <name evidence="2" type="ORF">COA96_14060</name>
</gene>
<reference evidence="3" key="1">
    <citation type="submission" date="2017-08" db="EMBL/GenBank/DDBJ databases">
        <title>A dynamic microbial community with high functional redundancy inhabits the cold, oxic subseafloor aquifer.</title>
        <authorList>
            <person name="Tully B.J."/>
            <person name="Wheat C.G."/>
            <person name="Glazer B.T."/>
            <person name="Huber J.A."/>
        </authorList>
    </citation>
    <scope>NUCLEOTIDE SEQUENCE [LARGE SCALE GENOMIC DNA]</scope>
</reference>
<keyword evidence="1" id="KW-0732">Signal</keyword>
<proteinExistence type="predicted"/>
<sequence length="373" mass="42341">MIYSLSTPACRLLIAICSLLLAGSALGASDEDKTNKVKISYDGVFIEDFTYLDGVSRTQNEAGQWQRRRLALEVEFELDRVSLVLDGGVGQGSDSFNWRDAYLFIDFPKKLELKIGKMKQKFGFSRSMSLKNNLTLERPQVLDLLNLDRASGVSLAASPENIKFEMSWFQSKNEDDELLSSTISRIVYAHEKEHYWHLGFSLARESYNGETYQVKSRAETDVMNSFLRTEKITAEKVEYQGIEGVWQRQRFMVVSELINNKIISAKEGNREYSGAYVQGSYFLTPDKHRLSDAKLRRLRLRGDSAWELVASFSYLDAFSLGDGFASSTTAIGLNYYHKSGLKIMGELNALKINQGQYDGETGLAVLLRMQFRF</sequence>
<protein>
    <recommendedName>
        <fullName evidence="4">Porin</fullName>
    </recommendedName>
</protein>
<dbReference type="Proteomes" id="UP000218327">
    <property type="component" value="Unassembled WGS sequence"/>
</dbReference>
<feature type="signal peptide" evidence="1">
    <location>
        <begin position="1"/>
        <end position="27"/>
    </location>
</feature>
<accession>A0A2A5ATI9</accession>
<dbReference type="SUPFAM" id="SSF56935">
    <property type="entry name" value="Porins"/>
    <property type="match status" value="1"/>
</dbReference>
<dbReference type="AlphaFoldDB" id="A0A2A5ATI9"/>
<evidence type="ECO:0000313" key="2">
    <source>
        <dbReference type="EMBL" id="PCJ22565.1"/>
    </source>
</evidence>
<comment type="caution">
    <text evidence="2">The sequence shown here is derived from an EMBL/GenBank/DDBJ whole genome shotgun (WGS) entry which is preliminary data.</text>
</comment>
<organism evidence="2 3">
    <name type="scientific">SAR86 cluster bacterium</name>
    <dbReference type="NCBI Taxonomy" id="2030880"/>
    <lineage>
        <taxon>Bacteria</taxon>
        <taxon>Pseudomonadati</taxon>
        <taxon>Pseudomonadota</taxon>
        <taxon>Gammaproteobacteria</taxon>
        <taxon>SAR86 cluster</taxon>
    </lineage>
</organism>
<dbReference type="InterPro" id="IPR010870">
    <property type="entry name" value="Porin_O/P"/>
</dbReference>